<gene>
    <name evidence="12" type="ORF">B0F90DRAFT_1668579</name>
</gene>
<organism evidence="12 13">
    <name type="scientific">Multifurca ochricompacta</name>
    <dbReference type="NCBI Taxonomy" id="376703"/>
    <lineage>
        <taxon>Eukaryota</taxon>
        <taxon>Fungi</taxon>
        <taxon>Dikarya</taxon>
        <taxon>Basidiomycota</taxon>
        <taxon>Agaricomycotina</taxon>
        <taxon>Agaricomycetes</taxon>
        <taxon>Russulales</taxon>
        <taxon>Russulaceae</taxon>
        <taxon>Multifurca</taxon>
    </lineage>
</organism>
<comment type="similarity">
    <text evidence="3 10">Belongs to the cytochrome P450 family.</text>
</comment>
<feature type="transmembrane region" description="Helical" evidence="11">
    <location>
        <begin position="6"/>
        <end position="24"/>
    </location>
</feature>
<dbReference type="PANTHER" id="PTHR46300">
    <property type="entry name" value="P450, PUTATIVE (EUROFUNG)-RELATED-RELATED"/>
    <property type="match status" value="1"/>
</dbReference>
<dbReference type="GO" id="GO:0020037">
    <property type="term" value="F:heme binding"/>
    <property type="evidence" value="ECO:0007669"/>
    <property type="project" value="InterPro"/>
</dbReference>
<dbReference type="InterPro" id="IPR001128">
    <property type="entry name" value="Cyt_P450"/>
</dbReference>
<evidence type="ECO:0000256" key="5">
    <source>
        <dbReference type="ARBA" id="ARBA00022723"/>
    </source>
</evidence>
<dbReference type="PRINTS" id="PR00385">
    <property type="entry name" value="P450"/>
</dbReference>
<keyword evidence="6 10" id="KW-0560">Oxidoreductase</keyword>
<dbReference type="PANTHER" id="PTHR46300:SF7">
    <property type="entry name" value="P450, PUTATIVE (EUROFUNG)-RELATED"/>
    <property type="match status" value="1"/>
</dbReference>
<keyword evidence="4 9" id="KW-0349">Heme</keyword>
<name>A0AAD4QN22_9AGAM</name>
<keyword evidence="8 10" id="KW-0503">Monooxygenase</keyword>
<dbReference type="PRINTS" id="PR00463">
    <property type="entry name" value="EP450I"/>
</dbReference>
<dbReference type="GO" id="GO:0004497">
    <property type="term" value="F:monooxygenase activity"/>
    <property type="evidence" value="ECO:0007669"/>
    <property type="project" value="UniProtKB-KW"/>
</dbReference>
<evidence type="ECO:0000256" key="11">
    <source>
        <dbReference type="SAM" id="Phobius"/>
    </source>
</evidence>
<dbReference type="GO" id="GO:0016705">
    <property type="term" value="F:oxidoreductase activity, acting on paired donors, with incorporation or reduction of molecular oxygen"/>
    <property type="evidence" value="ECO:0007669"/>
    <property type="project" value="InterPro"/>
</dbReference>
<evidence type="ECO:0000313" key="13">
    <source>
        <dbReference type="Proteomes" id="UP001203297"/>
    </source>
</evidence>
<evidence type="ECO:0000256" key="4">
    <source>
        <dbReference type="ARBA" id="ARBA00022617"/>
    </source>
</evidence>
<keyword evidence="7 9" id="KW-0408">Iron</keyword>
<evidence type="ECO:0000256" key="8">
    <source>
        <dbReference type="ARBA" id="ARBA00023033"/>
    </source>
</evidence>
<evidence type="ECO:0000313" key="12">
    <source>
        <dbReference type="EMBL" id="KAI0299744.1"/>
    </source>
</evidence>
<proteinExistence type="inferred from homology"/>
<dbReference type="CDD" id="cd11065">
    <property type="entry name" value="CYP64-like"/>
    <property type="match status" value="1"/>
</dbReference>
<comment type="caution">
    <text evidence="12">The sequence shown here is derived from an EMBL/GenBank/DDBJ whole genome shotgun (WGS) entry which is preliminary data.</text>
</comment>
<evidence type="ECO:0000256" key="9">
    <source>
        <dbReference type="PIRSR" id="PIRSR602401-1"/>
    </source>
</evidence>
<dbReference type="InterPro" id="IPR036396">
    <property type="entry name" value="Cyt_P450_sf"/>
</dbReference>
<evidence type="ECO:0000256" key="6">
    <source>
        <dbReference type="ARBA" id="ARBA00023002"/>
    </source>
</evidence>
<dbReference type="InterPro" id="IPR002401">
    <property type="entry name" value="Cyt_P450_E_grp-I"/>
</dbReference>
<evidence type="ECO:0000256" key="7">
    <source>
        <dbReference type="ARBA" id="ARBA00023004"/>
    </source>
</evidence>
<dbReference type="EMBL" id="WTXG01000021">
    <property type="protein sequence ID" value="KAI0299744.1"/>
    <property type="molecule type" value="Genomic_DNA"/>
</dbReference>
<dbReference type="PROSITE" id="PS00086">
    <property type="entry name" value="CYTOCHROME_P450"/>
    <property type="match status" value="1"/>
</dbReference>
<feature type="binding site" description="axial binding residue" evidence="9">
    <location>
        <position position="431"/>
    </location>
    <ligand>
        <name>heme</name>
        <dbReference type="ChEBI" id="CHEBI:30413"/>
    </ligand>
    <ligandPart>
        <name>Fe</name>
        <dbReference type="ChEBI" id="CHEBI:18248"/>
    </ligandPart>
</feature>
<keyword evidence="11" id="KW-1133">Transmembrane helix</keyword>
<protein>
    <submittedName>
        <fullName evidence="12">Cytochrome P450</fullName>
    </submittedName>
</protein>
<keyword evidence="11" id="KW-0812">Transmembrane</keyword>
<evidence type="ECO:0000256" key="1">
    <source>
        <dbReference type="ARBA" id="ARBA00001971"/>
    </source>
</evidence>
<dbReference type="Gene3D" id="1.10.630.10">
    <property type="entry name" value="Cytochrome P450"/>
    <property type="match status" value="1"/>
</dbReference>
<dbReference type="AlphaFoldDB" id="A0AAD4QN22"/>
<dbReference type="GO" id="GO:0005506">
    <property type="term" value="F:iron ion binding"/>
    <property type="evidence" value="ECO:0007669"/>
    <property type="project" value="InterPro"/>
</dbReference>
<keyword evidence="11" id="KW-0472">Membrane</keyword>
<evidence type="ECO:0000256" key="10">
    <source>
        <dbReference type="RuleBase" id="RU000461"/>
    </source>
</evidence>
<dbReference type="InterPro" id="IPR050364">
    <property type="entry name" value="Cytochrome_P450_fung"/>
</dbReference>
<dbReference type="Proteomes" id="UP001203297">
    <property type="component" value="Unassembled WGS sequence"/>
</dbReference>
<sequence length="505" mass="56883">MNSVATYLALLVVASIIFVVLVLFKGTKSTVCFPPGPRGLPLVGNVLDMPKSHPWEAFNAWGKKWGPITHITLFGQHFIIINSLNAAIKMLEVKSSIYSDRPTFPVLGEIMGWESGVALCHYGERFRAFRRLFHQAMGTRTSVLKHYPVLERETHRFLQRLLESPDQLMKNLQIAANATILDVAYGYKVRDLDDPIVHITELANDQFARASIPGAFLADVLPFLRYVPDWFPGTGWKQLGREWGVNVRKMVETPFEFAKRRRAAGVIVPSFTDDHITERTTKQEEDLIKWAASSITMDYFLLSTFFLAMTLYPEVQKKAWAELDSVVGSQRLPTLADRDSLPYISGLIKEVLRWGPAAPLAGPHRLIKDDEQDGYFIPKGSSIIVNVWGMMRDESIYSDPTNFKPERFIVSEKKPAEIDPQMCFGFGRRVCPGMRVAEMSLFLFCATTLAVYEISKAIDASGAVLYPRAEYTSCLICHPMPFQCVIKPRSENAATLIRSLHVADG</sequence>
<reference evidence="12" key="1">
    <citation type="journal article" date="2022" name="New Phytol.">
        <title>Evolutionary transition to the ectomycorrhizal habit in the genomes of a hyperdiverse lineage of mushroom-forming fungi.</title>
        <authorList>
            <person name="Looney B."/>
            <person name="Miyauchi S."/>
            <person name="Morin E."/>
            <person name="Drula E."/>
            <person name="Courty P.E."/>
            <person name="Kohler A."/>
            <person name="Kuo A."/>
            <person name="LaButti K."/>
            <person name="Pangilinan J."/>
            <person name="Lipzen A."/>
            <person name="Riley R."/>
            <person name="Andreopoulos W."/>
            <person name="He G."/>
            <person name="Johnson J."/>
            <person name="Nolan M."/>
            <person name="Tritt A."/>
            <person name="Barry K.W."/>
            <person name="Grigoriev I.V."/>
            <person name="Nagy L.G."/>
            <person name="Hibbett D."/>
            <person name="Henrissat B."/>
            <person name="Matheny P.B."/>
            <person name="Labbe J."/>
            <person name="Martin F.M."/>
        </authorList>
    </citation>
    <scope>NUCLEOTIDE SEQUENCE</scope>
    <source>
        <strain evidence="12">BPL690</strain>
    </source>
</reference>
<comment type="cofactor">
    <cofactor evidence="1 9">
        <name>heme</name>
        <dbReference type="ChEBI" id="CHEBI:30413"/>
    </cofactor>
</comment>
<keyword evidence="5 9" id="KW-0479">Metal-binding</keyword>
<dbReference type="SUPFAM" id="SSF48264">
    <property type="entry name" value="Cytochrome P450"/>
    <property type="match status" value="1"/>
</dbReference>
<keyword evidence="13" id="KW-1185">Reference proteome</keyword>
<accession>A0AAD4QN22</accession>
<comment type="pathway">
    <text evidence="2">Secondary metabolite biosynthesis.</text>
</comment>
<evidence type="ECO:0000256" key="2">
    <source>
        <dbReference type="ARBA" id="ARBA00005179"/>
    </source>
</evidence>
<evidence type="ECO:0000256" key="3">
    <source>
        <dbReference type="ARBA" id="ARBA00010617"/>
    </source>
</evidence>
<dbReference type="Pfam" id="PF00067">
    <property type="entry name" value="p450"/>
    <property type="match status" value="1"/>
</dbReference>
<dbReference type="InterPro" id="IPR017972">
    <property type="entry name" value="Cyt_P450_CS"/>
</dbReference>